<sequence length="167" mass="19021">INDTYNGAYLKTEWNFARSSALMAAKWKDFEKDGEDYNLQYRTVGDERVRKGHRPLDGITLPLSSRFWDWYLPPNGFGCRCTTEQVRKGKYPESDEREAMNLGSQATSGKYQEMMRFNPGKRMTTFPAYNPYTRKDCADCDGKGDGNELCRACRIIRKQAGKGGGNG</sequence>
<dbReference type="EMBL" id="AJWZ01010755">
    <property type="protein sequence ID" value="EKC47538.1"/>
    <property type="molecule type" value="Genomic_DNA"/>
</dbReference>
<gene>
    <name evidence="2" type="ORF">OBE_15658</name>
</gene>
<evidence type="ECO:0000259" key="1">
    <source>
        <dbReference type="Pfam" id="PF04233"/>
    </source>
</evidence>
<name>K1RQA4_9ZZZZ</name>
<evidence type="ECO:0000313" key="2">
    <source>
        <dbReference type="EMBL" id="EKC47538.1"/>
    </source>
</evidence>
<dbReference type="AlphaFoldDB" id="K1RQA4"/>
<dbReference type="InterPro" id="IPR006528">
    <property type="entry name" value="Phage_head_morphogenesis_dom"/>
</dbReference>
<reference evidence="2" key="1">
    <citation type="journal article" date="2013" name="Environ. Microbiol.">
        <title>Microbiota from the distal guts of lean and obese adolescents exhibit partial functional redundancy besides clear differences in community structure.</title>
        <authorList>
            <person name="Ferrer M."/>
            <person name="Ruiz A."/>
            <person name="Lanza F."/>
            <person name="Haange S.B."/>
            <person name="Oberbach A."/>
            <person name="Till H."/>
            <person name="Bargiela R."/>
            <person name="Campoy C."/>
            <person name="Segura M.T."/>
            <person name="Richter M."/>
            <person name="von Bergen M."/>
            <person name="Seifert J."/>
            <person name="Suarez A."/>
        </authorList>
    </citation>
    <scope>NUCLEOTIDE SEQUENCE</scope>
</reference>
<feature type="domain" description="Phage head morphogenesis" evidence="1">
    <location>
        <begin position="8"/>
        <end position="83"/>
    </location>
</feature>
<dbReference type="Pfam" id="PF04233">
    <property type="entry name" value="Phage_Mu_F"/>
    <property type="match status" value="1"/>
</dbReference>
<protein>
    <submittedName>
        <fullName evidence="2">Phage Mu protein F like protein domain protein</fullName>
    </submittedName>
</protein>
<proteinExistence type="predicted"/>
<dbReference type="NCBIfam" id="TIGR01641">
    <property type="entry name" value="phageSPP1_gp7"/>
    <property type="match status" value="1"/>
</dbReference>
<organism evidence="2">
    <name type="scientific">human gut metagenome</name>
    <dbReference type="NCBI Taxonomy" id="408170"/>
    <lineage>
        <taxon>unclassified sequences</taxon>
        <taxon>metagenomes</taxon>
        <taxon>organismal metagenomes</taxon>
    </lineage>
</organism>
<accession>K1RQA4</accession>
<comment type="caution">
    <text evidence="2">The sequence shown here is derived from an EMBL/GenBank/DDBJ whole genome shotgun (WGS) entry which is preliminary data.</text>
</comment>
<feature type="non-terminal residue" evidence="2">
    <location>
        <position position="1"/>
    </location>
</feature>